<dbReference type="AlphaFoldDB" id="A0A3M7Q091"/>
<gene>
    <name evidence="1" type="ORF">BpHYR1_025457</name>
</gene>
<name>A0A3M7Q091_BRAPC</name>
<organism evidence="1 2">
    <name type="scientific">Brachionus plicatilis</name>
    <name type="common">Marine rotifer</name>
    <name type="synonym">Brachionus muelleri</name>
    <dbReference type="NCBI Taxonomy" id="10195"/>
    <lineage>
        <taxon>Eukaryota</taxon>
        <taxon>Metazoa</taxon>
        <taxon>Spiralia</taxon>
        <taxon>Gnathifera</taxon>
        <taxon>Rotifera</taxon>
        <taxon>Eurotatoria</taxon>
        <taxon>Monogononta</taxon>
        <taxon>Pseudotrocha</taxon>
        <taxon>Ploima</taxon>
        <taxon>Brachionidae</taxon>
        <taxon>Brachionus</taxon>
    </lineage>
</organism>
<dbReference type="Proteomes" id="UP000276133">
    <property type="component" value="Unassembled WGS sequence"/>
</dbReference>
<accession>A0A3M7Q091</accession>
<evidence type="ECO:0000313" key="2">
    <source>
        <dbReference type="Proteomes" id="UP000276133"/>
    </source>
</evidence>
<comment type="caution">
    <text evidence="1">The sequence shown here is derived from an EMBL/GenBank/DDBJ whole genome shotgun (WGS) entry which is preliminary data.</text>
</comment>
<keyword evidence="2" id="KW-1185">Reference proteome</keyword>
<protein>
    <submittedName>
        <fullName evidence="1">Uncharacterized protein</fullName>
    </submittedName>
</protein>
<proteinExistence type="predicted"/>
<evidence type="ECO:0000313" key="1">
    <source>
        <dbReference type="EMBL" id="RNA04634.1"/>
    </source>
</evidence>
<sequence>MIITRHVYKSQLGKNFTMKSAIRYVLIHNPLCIPQKIEQNDSVLYLHIFHSIRIMLEEVSTLMTKFVNLVYYLSKNKTNPNLILRNSLVSNRRQQKQNY</sequence>
<reference evidence="1 2" key="1">
    <citation type="journal article" date="2018" name="Sci. Rep.">
        <title>Genomic signatures of local adaptation to the degree of environmental predictability in rotifers.</title>
        <authorList>
            <person name="Franch-Gras L."/>
            <person name="Hahn C."/>
            <person name="Garcia-Roger E.M."/>
            <person name="Carmona M.J."/>
            <person name="Serra M."/>
            <person name="Gomez A."/>
        </authorList>
    </citation>
    <scope>NUCLEOTIDE SEQUENCE [LARGE SCALE GENOMIC DNA]</scope>
    <source>
        <strain evidence="1">HYR1</strain>
    </source>
</reference>
<dbReference type="EMBL" id="REGN01008022">
    <property type="protein sequence ID" value="RNA04634.1"/>
    <property type="molecule type" value="Genomic_DNA"/>
</dbReference>